<evidence type="ECO:0000313" key="2">
    <source>
        <dbReference type="Proteomes" id="UP000002624"/>
    </source>
</evidence>
<dbReference type="OrthoDB" id="10466436at2759"/>
<reference evidence="2" key="1">
    <citation type="submission" date="2009-05" db="EMBL/GenBank/DDBJ databases">
        <title>The genome sequence of Ajellomyces capsulatus strain H143.</title>
        <authorList>
            <person name="Champion M."/>
            <person name="Cuomo C.A."/>
            <person name="Ma L.-J."/>
            <person name="Henn M.R."/>
            <person name="Sil A."/>
            <person name="Goldman B."/>
            <person name="Young S.K."/>
            <person name="Kodira C.D."/>
            <person name="Zeng Q."/>
            <person name="Koehrsen M."/>
            <person name="Alvarado L."/>
            <person name="Berlin A.M."/>
            <person name="Borenstein D."/>
            <person name="Chen Z."/>
            <person name="Engels R."/>
            <person name="Freedman E."/>
            <person name="Gellesch M."/>
            <person name="Goldberg J."/>
            <person name="Griggs A."/>
            <person name="Gujja S."/>
            <person name="Heiman D.I."/>
            <person name="Hepburn T.A."/>
            <person name="Howarth C."/>
            <person name="Jen D."/>
            <person name="Larson L."/>
            <person name="Lewis B."/>
            <person name="Mehta T."/>
            <person name="Park D."/>
            <person name="Pearson M."/>
            <person name="Roberts A."/>
            <person name="Saif S."/>
            <person name="Shea T.D."/>
            <person name="Shenoy N."/>
            <person name="Sisk P."/>
            <person name="Stolte C."/>
            <person name="Sykes S."/>
            <person name="Walk T."/>
            <person name="White J."/>
            <person name="Yandava C."/>
            <person name="Klein B."/>
            <person name="McEwen J.G."/>
            <person name="Puccia R."/>
            <person name="Goldman G.H."/>
            <person name="Felipe M.S."/>
            <person name="Nino-Vega G."/>
            <person name="San-Blas G."/>
            <person name="Taylor J.W."/>
            <person name="Mendoza L."/>
            <person name="Galagan J.E."/>
            <person name="Nusbaum C."/>
            <person name="Birren B.W."/>
        </authorList>
    </citation>
    <scope>NUCLEOTIDE SEQUENCE [LARGE SCALE GENOMIC DNA]</scope>
    <source>
        <strain evidence="2">H143</strain>
    </source>
</reference>
<dbReference type="VEuPathDB" id="FungiDB:HCDG_03490"/>
<protein>
    <recommendedName>
        <fullName evidence="3">Protein kinase domain-containing protein</fullName>
    </recommendedName>
</protein>
<evidence type="ECO:0000313" key="1">
    <source>
        <dbReference type="EMBL" id="EER42031.1"/>
    </source>
</evidence>
<dbReference type="EMBL" id="GG692422">
    <property type="protein sequence ID" value="EER42031.1"/>
    <property type="molecule type" value="Genomic_DNA"/>
</dbReference>
<dbReference type="InterPro" id="IPR011009">
    <property type="entry name" value="Kinase-like_dom_sf"/>
</dbReference>
<gene>
    <name evidence="1" type="ORF">HCDG_03490</name>
</gene>
<dbReference type="HOGENOM" id="CLU_836692_0_0_1"/>
<accession>C6HBU1</accession>
<dbReference type="OMA" id="CMNISTT"/>
<dbReference type="AlphaFoldDB" id="C6HBU1"/>
<proteinExistence type="predicted"/>
<dbReference type="Proteomes" id="UP000002624">
    <property type="component" value="Unassembled WGS sequence"/>
</dbReference>
<sequence>MSPRNGRRTMQHALDRPGGNYRHLLYVFFLLRPLRFIPVIQSQALPTSVLSQSDGGLNSPRRIIGVYRSIGGCDGVVPCISISDTTIELAPMEKGHLRTYLEHNRPPKSLQLSWFREIRRGLAIAISSLLSDLSIWFCDFTMSSVLPLDTNIKAADDNGYSAQTDIGLLGAVIYEVVTGERSDRCRSRSLKIGQIFSQPSRVTCSPGMEIIGATRFPRFWDLTPLTVYLPIKIDDAYTPSPPYQSIINTSMTKNSMLPYLSIVQHLRTIGKLIRGWPVFVIKIAMFINFDHTAIETKVKDLDISCMNISTTTLREWAQAKTFAGHRSYSTRI</sequence>
<evidence type="ECO:0008006" key="3">
    <source>
        <dbReference type="Google" id="ProtNLM"/>
    </source>
</evidence>
<dbReference type="SUPFAM" id="SSF56112">
    <property type="entry name" value="Protein kinase-like (PK-like)"/>
    <property type="match status" value="1"/>
</dbReference>
<name>C6HBU1_AJECH</name>
<dbReference type="STRING" id="544712.C6HBU1"/>
<organism evidence="1 2">
    <name type="scientific">Ajellomyces capsulatus (strain H143)</name>
    <name type="common">Darling's disease fungus</name>
    <name type="synonym">Histoplasma capsulatum</name>
    <dbReference type="NCBI Taxonomy" id="544712"/>
    <lineage>
        <taxon>Eukaryota</taxon>
        <taxon>Fungi</taxon>
        <taxon>Dikarya</taxon>
        <taxon>Ascomycota</taxon>
        <taxon>Pezizomycotina</taxon>
        <taxon>Eurotiomycetes</taxon>
        <taxon>Eurotiomycetidae</taxon>
        <taxon>Onygenales</taxon>
        <taxon>Ajellomycetaceae</taxon>
        <taxon>Histoplasma</taxon>
    </lineage>
</organism>